<organism evidence="1 2">
    <name type="scientific">Flammeovirga agarivorans</name>
    <dbReference type="NCBI Taxonomy" id="2726742"/>
    <lineage>
        <taxon>Bacteria</taxon>
        <taxon>Pseudomonadati</taxon>
        <taxon>Bacteroidota</taxon>
        <taxon>Cytophagia</taxon>
        <taxon>Cytophagales</taxon>
        <taxon>Flammeovirgaceae</taxon>
        <taxon>Flammeovirga</taxon>
    </lineage>
</organism>
<reference evidence="1 2" key="1">
    <citation type="submission" date="2020-04" db="EMBL/GenBank/DDBJ databases">
        <title>Flammeovirga sp. SR4, a novel species isolated from seawater.</title>
        <authorList>
            <person name="Wang X."/>
        </authorList>
    </citation>
    <scope>NUCLEOTIDE SEQUENCE [LARGE SCALE GENOMIC DNA]</scope>
    <source>
        <strain evidence="1 2">SR4</strain>
    </source>
</reference>
<protein>
    <submittedName>
        <fullName evidence="1">Uncharacterized protein</fullName>
    </submittedName>
</protein>
<dbReference type="RefSeq" id="WP_168885453.1">
    <property type="nucleotide sequence ID" value="NZ_JABAIL010000014.1"/>
</dbReference>
<proteinExistence type="predicted"/>
<gene>
    <name evidence="1" type="ORF">HGP29_26300</name>
</gene>
<dbReference type="Proteomes" id="UP000585050">
    <property type="component" value="Unassembled WGS sequence"/>
</dbReference>
<evidence type="ECO:0000313" key="1">
    <source>
        <dbReference type="EMBL" id="NLR94745.1"/>
    </source>
</evidence>
<comment type="caution">
    <text evidence="1">The sequence shown here is derived from an EMBL/GenBank/DDBJ whole genome shotgun (WGS) entry which is preliminary data.</text>
</comment>
<dbReference type="EMBL" id="JABAIL010000014">
    <property type="protein sequence ID" value="NLR94745.1"/>
    <property type="molecule type" value="Genomic_DNA"/>
</dbReference>
<sequence length="374" mass="44373">MLRRLYLTLQFLFLFTTLNAQSYKLLWQNEEALRLAEETMDQMYHWNFVKTDSLLSVYEDLMPKHPSLPLLKAMRVYWDITPFDYQNEDQIDKMFTYLDDCVELCEDRLDEQEDDEESIFFMLLAKSIKARTYNYIGSTWKAVSEARSVYSLTRVGMTLTDSLPEFNFSSGIYNFYREFYPEKHPIYKPFLSFFPPGDKTKGIEQLTNAMKTGVFTSAESHRYLMWIYLHIEDQQSIDLAKDLMSKYQENQWFIYESLLVMSGFDALNDSNAVEKISVLQVSTDSFYILAGQMIEGMRFYEMHDYDEAKKMLLGVEEDLTHLTTRQNYIKPFLYAYLTTIFEIEGDQNNRKKYYKKASQADFGDQVMKRLSARR</sequence>
<accession>A0A7X8XZ83</accession>
<evidence type="ECO:0000313" key="2">
    <source>
        <dbReference type="Proteomes" id="UP000585050"/>
    </source>
</evidence>
<keyword evidence="2" id="KW-1185">Reference proteome</keyword>
<dbReference type="AlphaFoldDB" id="A0A7X8XZ83"/>
<name>A0A7X8XZ83_9BACT</name>